<dbReference type="EMBL" id="ASWO01000003">
    <property type="protein sequence ID" value="EOT86235.1"/>
    <property type="molecule type" value="Genomic_DNA"/>
</dbReference>
<evidence type="ECO:0000313" key="4">
    <source>
        <dbReference type="EMBL" id="EOT86235.1"/>
    </source>
</evidence>
<evidence type="ECO:0000256" key="2">
    <source>
        <dbReference type="ARBA" id="ARBA00023295"/>
    </source>
</evidence>
<dbReference type="PANTHER" id="PTHR12304">
    <property type="entry name" value="INOSINE-URIDINE PREFERRING NUCLEOSIDE HYDROLASE"/>
    <property type="match status" value="1"/>
</dbReference>
<evidence type="ECO:0000259" key="3">
    <source>
        <dbReference type="Pfam" id="PF01156"/>
    </source>
</evidence>
<evidence type="ECO:0000256" key="1">
    <source>
        <dbReference type="ARBA" id="ARBA00022801"/>
    </source>
</evidence>
<dbReference type="GO" id="GO:0008477">
    <property type="term" value="F:purine nucleosidase activity"/>
    <property type="evidence" value="ECO:0007669"/>
    <property type="project" value="TreeGrafter"/>
</dbReference>
<feature type="domain" description="Inosine/uridine-preferring nucleoside hydrolase" evidence="3">
    <location>
        <begin position="4"/>
        <end position="300"/>
    </location>
</feature>
<sequence>MKKLILDVDTGIDDAFAILYALSQYEQVELIGITTSFGNVLVQQATKNTLQVLELFEVDIPVYQGAAASWGNQTYTVPDSFERVHGRNGIGEYHLPIPRATPKELTAVDFLIEAANKHQDELIVVTLGPLTNLADALKKAPETIKKIGKIVCMAGALTIPGNITSVAEVNVYNDAAAVNYVFEHLFVTVVGLDVTLQTMITKQDIARFDRKNKKGDFLAAIAEYYYQNEYAEQDYGGALHDPLAVAIALEEGFCTSFIELNLTVEQTDQTYGRMIGKLDELTLIPKRTRFCLQIDATRFVDHFVESLAKFSGANNK</sequence>
<dbReference type="RefSeq" id="WP_016186038.1">
    <property type="nucleotide sequence ID" value="NZ_ASWO01000003.1"/>
</dbReference>
<dbReference type="GO" id="GO:0006152">
    <property type="term" value="P:purine nucleoside catabolic process"/>
    <property type="evidence" value="ECO:0007669"/>
    <property type="project" value="TreeGrafter"/>
</dbReference>
<dbReference type="PATRIC" id="fig|1140003.3.peg.1546"/>
<dbReference type="eggNOG" id="COG1957">
    <property type="taxonomic scope" value="Bacteria"/>
</dbReference>
<dbReference type="CDD" id="cd02650">
    <property type="entry name" value="nuc_hydro_CaPnhB"/>
    <property type="match status" value="1"/>
</dbReference>
<dbReference type="STRING" id="1140003.OMY_01601"/>
<name>S0P7H2_9ENTE</name>
<accession>S0P7H2</accession>
<proteinExistence type="predicted"/>
<keyword evidence="1" id="KW-0378">Hydrolase</keyword>
<keyword evidence="5" id="KW-1185">Reference proteome</keyword>
<dbReference type="Proteomes" id="UP000015961">
    <property type="component" value="Unassembled WGS sequence"/>
</dbReference>
<dbReference type="InterPro" id="IPR001910">
    <property type="entry name" value="Inosine/uridine_hydrolase_dom"/>
</dbReference>
<organism evidence="4 5">
    <name type="scientific">Enterococcus sulfureus ATCC 49903</name>
    <dbReference type="NCBI Taxonomy" id="1140003"/>
    <lineage>
        <taxon>Bacteria</taxon>
        <taxon>Bacillati</taxon>
        <taxon>Bacillota</taxon>
        <taxon>Bacilli</taxon>
        <taxon>Lactobacillales</taxon>
        <taxon>Enterococcaceae</taxon>
        <taxon>Enterococcus</taxon>
    </lineage>
</organism>
<comment type="caution">
    <text evidence="4">The sequence shown here is derived from an EMBL/GenBank/DDBJ whole genome shotgun (WGS) entry which is preliminary data.</text>
</comment>
<dbReference type="AlphaFoldDB" id="S0P7H2"/>
<keyword evidence="2" id="KW-0326">Glycosidase</keyword>
<evidence type="ECO:0000313" key="5">
    <source>
        <dbReference type="Proteomes" id="UP000015961"/>
    </source>
</evidence>
<dbReference type="SUPFAM" id="SSF53590">
    <property type="entry name" value="Nucleoside hydrolase"/>
    <property type="match status" value="1"/>
</dbReference>
<dbReference type="GO" id="GO:0005829">
    <property type="term" value="C:cytosol"/>
    <property type="evidence" value="ECO:0007669"/>
    <property type="project" value="TreeGrafter"/>
</dbReference>
<dbReference type="Pfam" id="PF01156">
    <property type="entry name" value="IU_nuc_hydro"/>
    <property type="match status" value="1"/>
</dbReference>
<dbReference type="PANTHER" id="PTHR12304:SF4">
    <property type="entry name" value="URIDINE NUCLEOSIDASE"/>
    <property type="match status" value="1"/>
</dbReference>
<dbReference type="Gene3D" id="3.90.245.10">
    <property type="entry name" value="Ribonucleoside hydrolase-like"/>
    <property type="match status" value="1"/>
</dbReference>
<gene>
    <name evidence="4" type="ORF">I573_00988</name>
</gene>
<protein>
    <recommendedName>
        <fullName evidence="3">Inosine/uridine-preferring nucleoside hydrolase domain-containing protein</fullName>
    </recommendedName>
</protein>
<dbReference type="InterPro" id="IPR036452">
    <property type="entry name" value="Ribo_hydro-like"/>
</dbReference>
<dbReference type="OrthoDB" id="9797882at2"/>
<reference evidence="4 5" key="1">
    <citation type="submission" date="2013-03" db="EMBL/GenBank/DDBJ databases">
        <title>The Genome Sequence of Enterococcus sulfureus ATCC_49903 (PacBio/Illumina hybrid assembly).</title>
        <authorList>
            <consortium name="The Broad Institute Genomics Platform"/>
            <consortium name="The Broad Institute Genome Sequencing Center for Infectious Disease"/>
            <person name="Earl A."/>
            <person name="Russ C."/>
            <person name="Gilmore M."/>
            <person name="Surin D."/>
            <person name="Walker B."/>
            <person name="Young S."/>
            <person name="Zeng Q."/>
            <person name="Gargeya S."/>
            <person name="Fitzgerald M."/>
            <person name="Haas B."/>
            <person name="Abouelleil A."/>
            <person name="Allen A.W."/>
            <person name="Alvarado L."/>
            <person name="Arachchi H.M."/>
            <person name="Berlin A.M."/>
            <person name="Chapman S.B."/>
            <person name="Gainer-Dewar J."/>
            <person name="Goldberg J."/>
            <person name="Griggs A."/>
            <person name="Gujja S."/>
            <person name="Hansen M."/>
            <person name="Howarth C."/>
            <person name="Imamovic A."/>
            <person name="Ireland A."/>
            <person name="Larimer J."/>
            <person name="McCowan C."/>
            <person name="Murphy C."/>
            <person name="Pearson M."/>
            <person name="Poon T.W."/>
            <person name="Priest M."/>
            <person name="Roberts A."/>
            <person name="Saif S."/>
            <person name="Shea T."/>
            <person name="Sisk P."/>
            <person name="Sykes S."/>
            <person name="Wortman J."/>
            <person name="Nusbaum C."/>
            <person name="Birren B."/>
        </authorList>
    </citation>
    <scope>NUCLEOTIDE SEQUENCE [LARGE SCALE GENOMIC DNA]</scope>
    <source>
        <strain evidence="4 5">ATCC 49903</strain>
    </source>
</reference>
<dbReference type="InterPro" id="IPR023186">
    <property type="entry name" value="IUNH"/>
</dbReference>